<protein>
    <recommendedName>
        <fullName evidence="1">MPN635 N-terminal domain-containing protein</fullName>
    </recommendedName>
</protein>
<dbReference type="InterPro" id="IPR036890">
    <property type="entry name" value="HATPase_C_sf"/>
</dbReference>
<name>H6L7G9_SAPGL</name>
<dbReference type="STRING" id="984262.SGRA_4126"/>
<dbReference type="EMBL" id="CP002831">
    <property type="protein sequence ID" value="AFC26841.1"/>
    <property type="molecule type" value="Genomic_DNA"/>
</dbReference>
<reference evidence="2 3" key="1">
    <citation type="journal article" date="2012" name="Stand. Genomic Sci.">
        <title>Complete genome sequencing and analysis of Saprospira grandis str. Lewin, a predatory marine bacterium.</title>
        <authorList>
            <person name="Saw J.H."/>
            <person name="Yuryev A."/>
            <person name="Kanbe M."/>
            <person name="Hou S."/>
            <person name="Young A.G."/>
            <person name="Aizawa S."/>
            <person name="Alam M."/>
        </authorList>
    </citation>
    <scope>NUCLEOTIDE SEQUENCE [LARGE SCALE GENOMIC DNA]</scope>
    <source>
        <strain evidence="2 3">Lewin</strain>
    </source>
</reference>
<dbReference type="HOGENOM" id="CLU_042019_0_0_10"/>
<dbReference type="KEGG" id="sgn:SGRA_4126"/>
<dbReference type="AlphaFoldDB" id="H6L7G9"/>
<dbReference type="SUPFAM" id="SSF55874">
    <property type="entry name" value="ATPase domain of HSP90 chaperone/DNA topoisomerase II/histidine kinase"/>
    <property type="match status" value="1"/>
</dbReference>
<dbReference type="eggNOG" id="COG2304">
    <property type="taxonomic scope" value="Bacteria"/>
</dbReference>
<gene>
    <name evidence="2" type="ordered locus">SGRA_4126</name>
</gene>
<evidence type="ECO:0000259" key="1">
    <source>
        <dbReference type="Pfam" id="PF25856"/>
    </source>
</evidence>
<evidence type="ECO:0000313" key="2">
    <source>
        <dbReference type="EMBL" id="AFC26841.1"/>
    </source>
</evidence>
<organism evidence="2 3">
    <name type="scientific">Saprospira grandis (strain Lewin)</name>
    <dbReference type="NCBI Taxonomy" id="984262"/>
    <lineage>
        <taxon>Bacteria</taxon>
        <taxon>Pseudomonadati</taxon>
        <taxon>Bacteroidota</taxon>
        <taxon>Saprospiria</taxon>
        <taxon>Saprospirales</taxon>
        <taxon>Saprospiraceae</taxon>
        <taxon>Saprospira</taxon>
    </lineage>
</organism>
<keyword evidence="3" id="KW-1185">Reference proteome</keyword>
<dbReference type="OrthoDB" id="5241077at2"/>
<feature type="domain" description="MPN635 N-terminal" evidence="1">
    <location>
        <begin position="152"/>
        <end position="245"/>
    </location>
</feature>
<accession>H6L7G9</accession>
<dbReference type="Proteomes" id="UP000007519">
    <property type="component" value="Chromosome"/>
</dbReference>
<dbReference type="Gene3D" id="3.30.565.10">
    <property type="entry name" value="Histidine kinase-like ATPase, C-terminal domain"/>
    <property type="match status" value="1"/>
</dbReference>
<sequence length="464" mass="52539">MTEKKFDLNIEKILESWEPAHAVREIIANALDEELLTDTEEIKIFKRPDGAWCIRDFGRGLNYFHLTQNENQEKQKHPKVIGNFGIGLKDALATLDRNSIDVEINSSHQSFRTARLAKGEFGDVTTLHAVIGPAKFPDMKGTEFILKGLADEDMEKAKQLFLRFTESSLIESTSKGDIIGRDTKNDASYIYINGVKVAEEANFLFSYNITYLDAKIRKSLNRERTNVGRSAYTEAIKRILKKSNSRIAAFLLANDLKRLSENESFDELSWVDVQIHAISTLNALGDYIFVTNEEVVNNTSIIDDAKNEGRSLIVIPKNLKAKIDNVKDASGNAITSLENFLSAYNESFSFEFCEADELSERKKYIWSFLAEIVDLYGGLPERVREIKLSKTMRKTISEDNTLGCWDPLEDNIVISVKALDSLECFAGTLMHELVHAKTNFHDVTREFENELTELIGKLAVKLLN</sequence>
<proteinExistence type="predicted"/>
<dbReference type="Pfam" id="PF25856">
    <property type="entry name" value="MPN635_N"/>
    <property type="match status" value="1"/>
</dbReference>
<dbReference type="InterPro" id="IPR058987">
    <property type="entry name" value="MPN635_N"/>
</dbReference>
<evidence type="ECO:0000313" key="3">
    <source>
        <dbReference type="Proteomes" id="UP000007519"/>
    </source>
</evidence>